<keyword evidence="3" id="KW-1185">Reference proteome</keyword>
<dbReference type="OrthoDB" id="10382802at2759"/>
<accession>A0A087T6U3</accession>
<feature type="non-terminal residue" evidence="2">
    <location>
        <position position="251"/>
    </location>
</feature>
<dbReference type="InterPro" id="IPR052797">
    <property type="entry name" value="RegFact_GeneExpr_CellDeath"/>
</dbReference>
<dbReference type="Gene3D" id="3.30.160.60">
    <property type="entry name" value="Classic Zinc Finger"/>
    <property type="match status" value="1"/>
</dbReference>
<dbReference type="PANTHER" id="PTHR33936:SF24">
    <property type="entry name" value="C2H2-TYPE DOMAIN-CONTAINING PROTEIN"/>
    <property type="match status" value="1"/>
</dbReference>
<evidence type="ECO:0000313" key="2">
    <source>
        <dbReference type="EMBL" id="KFM60832.1"/>
    </source>
</evidence>
<evidence type="ECO:0000313" key="3">
    <source>
        <dbReference type="Proteomes" id="UP000054359"/>
    </source>
</evidence>
<dbReference type="AlphaFoldDB" id="A0A087T6U3"/>
<dbReference type="EMBL" id="KK113702">
    <property type="protein sequence ID" value="KFM60832.1"/>
    <property type="molecule type" value="Genomic_DNA"/>
</dbReference>
<name>A0A087T6U3_STEMI</name>
<organism evidence="2 3">
    <name type="scientific">Stegodyphus mimosarum</name>
    <name type="common">African social velvet spider</name>
    <dbReference type="NCBI Taxonomy" id="407821"/>
    <lineage>
        <taxon>Eukaryota</taxon>
        <taxon>Metazoa</taxon>
        <taxon>Ecdysozoa</taxon>
        <taxon>Arthropoda</taxon>
        <taxon>Chelicerata</taxon>
        <taxon>Arachnida</taxon>
        <taxon>Araneae</taxon>
        <taxon>Araneomorphae</taxon>
        <taxon>Entelegynae</taxon>
        <taxon>Eresoidea</taxon>
        <taxon>Eresidae</taxon>
        <taxon>Stegodyphus</taxon>
    </lineage>
</organism>
<dbReference type="SMART" id="SM00355">
    <property type="entry name" value="ZnF_C2H2"/>
    <property type="match status" value="3"/>
</dbReference>
<dbReference type="PANTHER" id="PTHR33936">
    <property type="entry name" value="PROTEIN CBG17840"/>
    <property type="match status" value="1"/>
</dbReference>
<sequence>MDVRDVCSVQPDPGGNKGCFENSVFMRCPIKYPRACNICLRSYSTAQSFSNHKKYCKLPSDDNSNKNNSDSNKNSSSTYICKTCNKNYFTYSGLFRHIKICGKESNRGKYHPCPLPDCAAKFRHVSNINGHLANSHGFEMNFLSKEHTFKSMSEFELWLNKEEMKTCTSFRKNSGSRINNNKRYSYYICHFYPKNEINSVFLTEDNMKDKIRIVCPARIMVHEENECVKAIFYSRHNHPVFQECEISTSKT</sequence>
<gene>
    <name evidence="2" type="ORF">X975_20590</name>
</gene>
<dbReference type="PROSITE" id="PS00028">
    <property type="entry name" value="ZINC_FINGER_C2H2_1"/>
    <property type="match status" value="1"/>
</dbReference>
<protein>
    <recommendedName>
        <fullName evidence="1">C2H2-type domain-containing protein</fullName>
    </recommendedName>
</protein>
<reference evidence="2 3" key="1">
    <citation type="submission" date="2013-11" db="EMBL/GenBank/DDBJ databases">
        <title>Genome sequencing of Stegodyphus mimosarum.</title>
        <authorList>
            <person name="Bechsgaard J."/>
        </authorList>
    </citation>
    <scope>NUCLEOTIDE SEQUENCE [LARGE SCALE GENOMIC DNA]</scope>
</reference>
<dbReference type="InterPro" id="IPR013087">
    <property type="entry name" value="Znf_C2H2_type"/>
</dbReference>
<proteinExistence type="predicted"/>
<feature type="domain" description="C2H2-type" evidence="1">
    <location>
        <begin position="113"/>
        <end position="136"/>
    </location>
</feature>
<dbReference type="Pfam" id="PF00096">
    <property type="entry name" value="zf-C2H2"/>
    <property type="match status" value="1"/>
</dbReference>
<dbReference type="Proteomes" id="UP000054359">
    <property type="component" value="Unassembled WGS sequence"/>
</dbReference>
<evidence type="ECO:0000259" key="1">
    <source>
        <dbReference type="PROSITE" id="PS00028"/>
    </source>
</evidence>